<dbReference type="Pfam" id="PF00144">
    <property type="entry name" value="Beta-lactamase"/>
    <property type="match status" value="1"/>
</dbReference>
<dbReference type="EC" id="3.4.16.4" evidence="2"/>
<reference evidence="2 3" key="1">
    <citation type="submission" date="2020-08" db="EMBL/GenBank/DDBJ databases">
        <title>Genomic Encyclopedia of Type Strains, Phase IV (KMG-IV): sequencing the most valuable type-strain genomes for metagenomic binning, comparative biology and taxonomic classification.</title>
        <authorList>
            <person name="Goeker M."/>
        </authorList>
    </citation>
    <scope>NUCLEOTIDE SEQUENCE [LARGE SCALE GENOMIC DNA]</scope>
    <source>
        <strain evidence="2 3">DSM 45385</strain>
    </source>
</reference>
<comment type="caution">
    <text evidence="2">The sequence shown here is derived from an EMBL/GenBank/DDBJ whole genome shotgun (WGS) entry which is preliminary data.</text>
</comment>
<proteinExistence type="predicted"/>
<gene>
    <name evidence="2" type="ORF">HNR40_007548</name>
</gene>
<dbReference type="PANTHER" id="PTHR46825">
    <property type="entry name" value="D-ALANYL-D-ALANINE-CARBOXYPEPTIDASE/ENDOPEPTIDASE AMPH"/>
    <property type="match status" value="1"/>
</dbReference>
<dbReference type="GO" id="GO:0009002">
    <property type="term" value="F:serine-type D-Ala-D-Ala carboxypeptidase activity"/>
    <property type="evidence" value="ECO:0007669"/>
    <property type="project" value="UniProtKB-EC"/>
</dbReference>
<evidence type="ECO:0000313" key="2">
    <source>
        <dbReference type="EMBL" id="MBB5082053.1"/>
    </source>
</evidence>
<keyword evidence="2" id="KW-0378">Hydrolase</keyword>
<dbReference type="PANTHER" id="PTHR46825:SF7">
    <property type="entry name" value="D-ALANYL-D-ALANINE CARBOXYPEPTIDASE"/>
    <property type="match status" value="1"/>
</dbReference>
<protein>
    <submittedName>
        <fullName evidence="2">D-alanyl-D-alanine carboxypeptidase</fullName>
        <ecNumber evidence="2">3.4.16.4</ecNumber>
    </submittedName>
</protein>
<evidence type="ECO:0000259" key="1">
    <source>
        <dbReference type="Pfam" id="PF00144"/>
    </source>
</evidence>
<dbReference type="SUPFAM" id="SSF56601">
    <property type="entry name" value="beta-lactamase/transpeptidase-like"/>
    <property type="match status" value="1"/>
</dbReference>
<evidence type="ECO:0000313" key="3">
    <source>
        <dbReference type="Proteomes" id="UP000568380"/>
    </source>
</evidence>
<dbReference type="AlphaFoldDB" id="A0A7W8AC58"/>
<dbReference type="RefSeq" id="WP_184969926.1">
    <property type="nucleotide sequence ID" value="NZ_JACHIN010000012.1"/>
</dbReference>
<dbReference type="InterPro" id="IPR001466">
    <property type="entry name" value="Beta-lactam-related"/>
</dbReference>
<sequence length="377" mass="40489">MKVMAILTAATLAAPTPATSDLRRDVEAVHATGAVGVLSEVITPSARQRARAGVGDLAAGSPVPFDARFRVGSVTKSFVATVVLQLAGEGRLTLDDTVERWLPGLVRGNGNDGSKITVRQLLQHTSGLYDYNADLLRGQLTEEGWRAERFRSFRPERLIAMATAHAPHFPPGTGWAYSATNYALAGLVIRAVTGQTWEQQVRQRVIEPLGLRDTSTPGESPFLPSPKAHGYTRFAPGAHLVDVTVQNQTHGNAAGALTSSPRDLARYFRALLGGELLAPAQLGEMKKTVPAKGWEAFHPGARYGLGLVWRPLGCGGGYWSHSGTNLGYRNWDGVTEDGKRSVAVSATITRSAEEVQADLTTMKAMDRLVENALCAKR</sequence>
<name>A0A7W8AC58_9ACTN</name>
<dbReference type="EMBL" id="JACHIN010000012">
    <property type="protein sequence ID" value="MBB5082053.1"/>
    <property type="molecule type" value="Genomic_DNA"/>
</dbReference>
<feature type="domain" description="Beta-lactamase-related" evidence="1">
    <location>
        <begin position="40"/>
        <end position="360"/>
    </location>
</feature>
<keyword evidence="3" id="KW-1185">Reference proteome</keyword>
<organism evidence="2 3">
    <name type="scientific">Nonomuraea endophytica</name>
    <dbReference type="NCBI Taxonomy" id="714136"/>
    <lineage>
        <taxon>Bacteria</taxon>
        <taxon>Bacillati</taxon>
        <taxon>Actinomycetota</taxon>
        <taxon>Actinomycetes</taxon>
        <taxon>Streptosporangiales</taxon>
        <taxon>Streptosporangiaceae</taxon>
        <taxon>Nonomuraea</taxon>
    </lineage>
</organism>
<dbReference type="Proteomes" id="UP000568380">
    <property type="component" value="Unassembled WGS sequence"/>
</dbReference>
<keyword evidence="2" id="KW-0645">Protease</keyword>
<dbReference type="InterPro" id="IPR050491">
    <property type="entry name" value="AmpC-like"/>
</dbReference>
<accession>A0A7W8AC58</accession>
<dbReference type="Gene3D" id="3.40.710.10">
    <property type="entry name" value="DD-peptidase/beta-lactamase superfamily"/>
    <property type="match status" value="1"/>
</dbReference>
<keyword evidence="2" id="KW-0121">Carboxypeptidase</keyword>
<dbReference type="InterPro" id="IPR012338">
    <property type="entry name" value="Beta-lactam/transpept-like"/>
</dbReference>